<accession>A0ABW8UH43</accession>
<protein>
    <submittedName>
        <fullName evidence="5">GntR family transcriptional regulator</fullName>
    </submittedName>
</protein>
<dbReference type="CDD" id="cd07377">
    <property type="entry name" value="WHTH_GntR"/>
    <property type="match status" value="1"/>
</dbReference>
<name>A0ABW8UH43_9LACO</name>
<dbReference type="InterPro" id="IPR000524">
    <property type="entry name" value="Tscrpt_reg_HTH_GntR"/>
</dbReference>
<sequence length="239" mass="27838">MYGNPSLPLYQSMLNDLIQRIESGQLTENQKLPSEQKLGEQYQVSRITVRRALAELEQKQYIYKKQGQGSFVLRQSIQKLGVKYVDTQRAISNMGKTPKLRLMSFNINVDGSETAIRAKLNLTEDDYFYTLTQLYFADERPVMYERIYLRYDRFPLIRFSEIQDKNLMPFLIKKYDLVAIHFKKSATASLVNAKNRKLLNANVGDPLMRIETYGESEKQLVYYSDAIVTGNLPMFLIEE</sequence>
<keyword evidence="2" id="KW-0238">DNA-binding</keyword>
<dbReference type="RefSeq" id="WP_125550638.1">
    <property type="nucleotide sequence ID" value="NZ_JBGQPK010000062.1"/>
</dbReference>
<dbReference type="Proteomes" id="UP001625389">
    <property type="component" value="Unassembled WGS sequence"/>
</dbReference>
<dbReference type="InterPro" id="IPR028978">
    <property type="entry name" value="Chorismate_lyase_/UTRA_dom_sf"/>
</dbReference>
<organism evidence="5 6">
    <name type="scientific">Loigolactobacillus zhaoyuanensis</name>
    <dbReference type="NCBI Taxonomy" id="2486017"/>
    <lineage>
        <taxon>Bacteria</taxon>
        <taxon>Bacillati</taxon>
        <taxon>Bacillota</taxon>
        <taxon>Bacilli</taxon>
        <taxon>Lactobacillales</taxon>
        <taxon>Lactobacillaceae</taxon>
        <taxon>Loigolactobacillus</taxon>
    </lineage>
</organism>
<evidence type="ECO:0000259" key="4">
    <source>
        <dbReference type="PROSITE" id="PS50949"/>
    </source>
</evidence>
<dbReference type="InterPro" id="IPR011663">
    <property type="entry name" value="UTRA"/>
</dbReference>
<dbReference type="PANTHER" id="PTHR44846">
    <property type="entry name" value="MANNOSYL-D-GLYCERATE TRANSPORT/METABOLISM SYSTEM REPRESSOR MNGR-RELATED"/>
    <property type="match status" value="1"/>
</dbReference>
<dbReference type="PROSITE" id="PS50949">
    <property type="entry name" value="HTH_GNTR"/>
    <property type="match status" value="1"/>
</dbReference>
<dbReference type="PRINTS" id="PR00035">
    <property type="entry name" value="HTHGNTR"/>
</dbReference>
<dbReference type="Gene3D" id="1.10.10.10">
    <property type="entry name" value="Winged helix-like DNA-binding domain superfamily/Winged helix DNA-binding domain"/>
    <property type="match status" value="1"/>
</dbReference>
<dbReference type="SUPFAM" id="SSF46785">
    <property type="entry name" value="Winged helix' DNA-binding domain"/>
    <property type="match status" value="1"/>
</dbReference>
<evidence type="ECO:0000256" key="3">
    <source>
        <dbReference type="ARBA" id="ARBA00023163"/>
    </source>
</evidence>
<dbReference type="InterPro" id="IPR036390">
    <property type="entry name" value="WH_DNA-bd_sf"/>
</dbReference>
<evidence type="ECO:0000256" key="1">
    <source>
        <dbReference type="ARBA" id="ARBA00023015"/>
    </source>
</evidence>
<feature type="domain" description="HTH gntR-type" evidence="4">
    <location>
        <begin position="7"/>
        <end position="75"/>
    </location>
</feature>
<dbReference type="Gene3D" id="3.40.1410.10">
    <property type="entry name" value="Chorismate lyase-like"/>
    <property type="match status" value="1"/>
</dbReference>
<dbReference type="SMART" id="SM00866">
    <property type="entry name" value="UTRA"/>
    <property type="match status" value="1"/>
</dbReference>
<proteinExistence type="predicted"/>
<dbReference type="InterPro" id="IPR036388">
    <property type="entry name" value="WH-like_DNA-bd_sf"/>
</dbReference>
<gene>
    <name evidence="5" type="ORF">ACEN34_10970</name>
</gene>
<dbReference type="PANTHER" id="PTHR44846:SF1">
    <property type="entry name" value="MANNOSYL-D-GLYCERATE TRANSPORT_METABOLISM SYSTEM REPRESSOR MNGR-RELATED"/>
    <property type="match status" value="1"/>
</dbReference>
<dbReference type="Pfam" id="PF07702">
    <property type="entry name" value="UTRA"/>
    <property type="match status" value="1"/>
</dbReference>
<keyword evidence="3" id="KW-0804">Transcription</keyword>
<evidence type="ECO:0000313" key="6">
    <source>
        <dbReference type="Proteomes" id="UP001625389"/>
    </source>
</evidence>
<keyword evidence="6" id="KW-1185">Reference proteome</keyword>
<dbReference type="SUPFAM" id="SSF64288">
    <property type="entry name" value="Chorismate lyase-like"/>
    <property type="match status" value="1"/>
</dbReference>
<evidence type="ECO:0000313" key="5">
    <source>
        <dbReference type="EMBL" id="MFL2030132.1"/>
    </source>
</evidence>
<dbReference type="InterPro" id="IPR050679">
    <property type="entry name" value="Bact_HTH_transcr_reg"/>
</dbReference>
<dbReference type="Pfam" id="PF00392">
    <property type="entry name" value="GntR"/>
    <property type="match status" value="1"/>
</dbReference>
<evidence type="ECO:0000256" key="2">
    <source>
        <dbReference type="ARBA" id="ARBA00023125"/>
    </source>
</evidence>
<keyword evidence="1" id="KW-0805">Transcription regulation</keyword>
<dbReference type="SMART" id="SM00345">
    <property type="entry name" value="HTH_GNTR"/>
    <property type="match status" value="1"/>
</dbReference>
<dbReference type="EMBL" id="JBGQPK010000062">
    <property type="protein sequence ID" value="MFL2030132.1"/>
    <property type="molecule type" value="Genomic_DNA"/>
</dbReference>
<reference evidence="5 6" key="1">
    <citation type="submission" date="2024-08" db="EMBL/GenBank/DDBJ databases">
        <authorList>
            <person name="Arias E."/>
        </authorList>
    </citation>
    <scope>NUCLEOTIDE SEQUENCE [LARGE SCALE GENOMIC DNA]</scope>
    <source>
        <strain evidence="5 6">FAM 25317</strain>
    </source>
</reference>
<comment type="caution">
    <text evidence="5">The sequence shown here is derived from an EMBL/GenBank/DDBJ whole genome shotgun (WGS) entry which is preliminary data.</text>
</comment>